<dbReference type="InterPro" id="IPR002575">
    <property type="entry name" value="Aminoglycoside_PTrfase"/>
</dbReference>
<dbReference type="Gene3D" id="3.30.200.20">
    <property type="entry name" value="Phosphorylase Kinase, domain 1"/>
    <property type="match status" value="1"/>
</dbReference>
<dbReference type="Proteomes" id="UP001219355">
    <property type="component" value="Chromosome 3"/>
</dbReference>
<protein>
    <recommendedName>
        <fullName evidence="2">Aminoglycoside phosphotransferase domain-containing protein</fullName>
    </recommendedName>
</protein>
<accession>A0AAF0DKE8</accession>
<keyword evidence="4" id="KW-1185">Reference proteome</keyword>
<gene>
    <name evidence="3" type="ORF">PRK78_005293</name>
</gene>
<evidence type="ECO:0000313" key="4">
    <source>
        <dbReference type="Proteomes" id="UP001219355"/>
    </source>
</evidence>
<feature type="compositionally biased region" description="Basic and acidic residues" evidence="1">
    <location>
        <begin position="445"/>
        <end position="456"/>
    </location>
</feature>
<dbReference type="EMBL" id="CP120629">
    <property type="protein sequence ID" value="WEW59813.1"/>
    <property type="molecule type" value="Genomic_DNA"/>
</dbReference>
<organism evidence="3 4">
    <name type="scientific">Emydomyces testavorans</name>
    <dbReference type="NCBI Taxonomy" id="2070801"/>
    <lineage>
        <taxon>Eukaryota</taxon>
        <taxon>Fungi</taxon>
        <taxon>Dikarya</taxon>
        <taxon>Ascomycota</taxon>
        <taxon>Pezizomycotina</taxon>
        <taxon>Eurotiomycetes</taxon>
        <taxon>Eurotiomycetidae</taxon>
        <taxon>Onygenales</taxon>
        <taxon>Nannizziopsiaceae</taxon>
        <taxon>Emydomyces</taxon>
    </lineage>
</organism>
<dbReference type="Pfam" id="PF01636">
    <property type="entry name" value="APH"/>
    <property type="match status" value="1"/>
</dbReference>
<sequence>MGSPTEKKEEFQHEVIQSDQASSNSENKTAFFSAVLSNLNLEHLPAFCVSVRKALPDFSPGTPIEPVNVDSVLFGSFHALYPIQFQHGVRWILKVPACGTPEHFNSSAASALQSEALTMRLIRRKTSVPVPDVIAFDATLENTLGCPFILMTYIQGIPLYDCWFDQTISKEELMSRRTRTLEGVAHAMAELGRFSFPIGGALTFDQNGNLSGPGPMRFMDHRAMLEQMKDDDEDEMAIYFEAGPFLEAKNFYLLSLNRAKEPENPVHKGMERLLRMFLSWIPEPQGTGFVLTHPDLDIQNVIVSEDGSLKGLIDWDNVAAVPCFVGNERYPSWLTRDWDPAMYAWNEDMEKGIEPDTLWEDSPDTLALHRKQYNDFMQHCLSLQKNSAQSFSPFQASSTTSKSLFVENLLIAAENPVCTYRILNKIFEKVHELAAQSDSKGMNTEAEKSNDPKDDDFGSLSFFETTDALAKEEAKKEMIDFLRRGFEALFNQVC</sequence>
<feature type="region of interest" description="Disordered" evidence="1">
    <location>
        <begin position="437"/>
        <end position="459"/>
    </location>
</feature>
<dbReference type="InterPro" id="IPR051678">
    <property type="entry name" value="AGP_Transferase"/>
</dbReference>
<dbReference type="AlphaFoldDB" id="A0AAF0DKE8"/>
<feature type="compositionally biased region" description="Basic and acidic residues" evidence="1">
    <location>
        <begin position="1"/>
        <end position="13"/>
    </location>
</feature>
<feature type="domain" description="Aminoglycoside phosphotransferase" evidence="2">
    <location>
        <begin position="90"/>
        <end position="317"/>
    </location>
</feature>
<dbReference type="Gene3D" id="3.90.1200.10">
    <property type="match status" value="1"/>
</dbReference>
<evidence type="ECO:0000259" key="2">
    <source>
        <dbReference type="Pfam" id="PF01636"/>
    </source>
</evidence>
<dbReference type="InterPro" id="IPR011009">
    <property type="entry name" value="Kinase-like_dom_sf"/>
</dbReference>
<proteinExistence type="predicted"/>
<evidence type="ECO:0000313" key="3">
    <source>
        <dbReference type="EMBL" id="WEW59813.1"/>
    </source>
</evidence>
<dbReference type="SUPFAM" id="SSF56112">
    <property type="entry name" value="Protein kinase-like (PK-like)"/>
    <property type="match status" value="1"/>
</dbReference>
<name>A0AAF0DKE8_9EURO</name>
<reference evidence="3" key="1">
    <citation type="submission" date="2023-03" db="EMBL/GenBank/DDBJ databases">
        <title>Emydomyces testavorans Genome Sequence.</title>
        <authorList>
            <person name="Hoyer L."/>
        </authorList>
    </citation>
    <scope>NUCLEOTIDE SEQUENCE</scope>
    <source>
        <strain evidence="3">16-2883</strain>
    </source>
</reference>
<evidence type="ECO:0000256" key="1">
    <source>
        <dbReference type="SAM" id="MobiDB-lite"/>
    </source>
</evidence>
<feature type="region of interest" description="Disordered" evidence="1">
    <location>
        <begin position="1"/>
        <end position="22"/>
    </location>
</feature>
<dbReference type="PANTHER" id="PTHR21310">
    <property type="entry name" value="AMINOGLYCOSIDE PHOSPHOTRANSFERASE-RELATED-RELATED"/>
    <property type="match status" value="1"/>
</dbReference>
<dbReference type="PANTHER" id="PTHR21310:SF51">
    <property type="entry name" value="AMINOGLYCOSIDE PHOSPHOTRANSFERASE DOMAIN-CONTAINING PROTEIN"/>
    <property type="match status" value="1"/>
</dbReference>